<dbReference type="PANTHER" id="PTHR36887:SF1">
    <property type="entry name" value="OS01G0532300 PROTEIN"/>
    <property type="match status" value="1"/>
</dbReference>
<accession>A0A445LVR2</accession>
<comment type="caution">
    <text evidence="2">The sequence shown here is derived from an EMBL/GenBank/DDBJ whole genome shotgun (WGS) entry which is preliminary data.</text>
</comment>
<dbReference type="Gramene" id="XM_028329548.1">
    <property type="protein sequence ID" value="XP_028185349.1"/>
    <property type="gene ID" value="LOC114372127"/>
</dbReference>
<name>A0A445LVR2_GLYSO</name>
<evidence type="ECO:0000313" key="3">
    <source>
        <dbReference type="Proteomes" id="UP000289340"/>
    </source>
</evidence>
<dbReference type="PANTHER" id="PTHR36887">
    <property type="entry name" value="OS01G0532300 PROTEIN"/>
    <property type="match status" value="1"/>
</dbReference>
<reference evidence="2 3" key="1">
    <citation type="submission" date="2018-09" db="EMBL/GenBank/DDBJ databases">
        <title>A high-quality reference genome of wild soybean provides a powerful tool to mine soybean genomes.</title>
        <authorList>
            <person name="Xie M."/>
            <person name="Chung C.Y.L."/>
            <person name="Li M.-W."/>
            <person name="Wong F.-L."/>
            <person name="Chan T.-F."/>
            <person name="Lam H.-M."/>
        </authorList>
    </citation>
    <scope>NUCLEOTIDE SEQUENCE [LARGE SCALE GENOMIC DNA]</scope>
    <source>
        <strain evidence="3">cv. W05</strain>
        <tissue evidence="2">Hypocotyl of etiolated seedlings</tissue>
    </source>
</reference>
<protein>
    <submittedName>
        <fullName evidence="2">Uncharacterized protein</fullName>
    </submittedName>
</protein>
<feature type="chain" id="PRO_5019040659" evidence="1">
    <location>
        <begin position="27"/>
        <end position="143"/>
    </location>
</feature>
<keyword evidence="3" id="KW-1185">Reference proteome</keyword>
<evidence type="ECO:0000256" key="1">
    <source>
        <dbReference type="SAM" id="SignalP"/>
    </source>
</evidence>
<evidence type="ECO:0000313" key="2">
    <source>
        <dbReference type="EMBL" id="RZC27305.1"/>
    </source>
</evidence>
<sequence>MNRFNKSELLVLFVLPLSGLPTFTSSLTFSSLHLEPKLLFSQILLSLFVTQKPIIPPELYEPEERVEVEASEHDEKKPKVVAKSASDENIVGVTEVKKCPSIPNLLLIGCGESEGDVIEAEDEARGVNGQELFAKAEAFIGNF</sequence>
<organism evidence="2 3">
    <name type="scientific">Glycine soja</name>
    <name type="common">Wild soybean</name>
    <dbReference type="NCBI Taxonomy" id="3848"/>
    <lineage>
        <taxon>Eukaryota</taxon>
        <taxon>Viridiplantae</taxon>
        <taxon>Streptophyta</taxon>
        <taxon>Embryophyta</taxon>
        <taxon>Tracheophyta</taxon>
        <taxon>Spermatophyta</taxon>
        <taxon>Magnoliopsida</taxon>
        <taxon>eudicotyledons</taxon>
        <taxon>Gunneridae</taxon>
        <taxon>Pentapetalae</taxon>
        <taxon>rosids</taxon>
        <taxon>fabids</taxon>
        <taxon>Fabales</taxon>
        <taxon>Fabaceae</taxon>
        <taxon>Papilionoideae</taxon>
        <taxon>50 kb inversion clade</taxon>
        <taxon>NPAAA clade</taxon>
        <taxon>indigoferoid/millettioid clade</taxon>
        <taxon>Phaseoleae</taxon>
        <taxon>Glycine</taxon>
        <taxon>Glycine subgen. Soja</taxon>
    </lineage>
</organism>
<dbReference type="AlphaFoldDB" id="A0A445LVR2"/>
<feature type="signal peptide" evidence="1">
    <location>
        <begin position="1"/>
        <end position="26"/>
    </location>
</feature>
<proteinExistence type="predicted"/>
<dbReference type="EMBL" id="QZWG01000002">
    <property type="protein sequence ID" value="RZC27305.1"/>
    <property type="molecule type" value="Genomic_DNA"/>
</dbReference>
<keyword evidence="1" id="KW-0732">Signal</keyword>
<dbReference type="Proteomes" id="UP000289340">
    <property type="component" value="Chromosome 2"/>
</dbReference>
<gene>
    <name evidence="2" type="ORF">D0Y65_005438</name>
</gene>